<accession>A0A2J8KQN5</accession>
<feature type="compositionally biased region" description="Low complexity" evidence="1">
    <location>
        <begin position="55"/>
        <end position="73"/>
    </location>
</feature>
<dbReference type="Proteomes" id="UP000236370">
    <property type="component" value="Unassembled WGS sequence"/>
</dbReference>
<organism evidence="2 3">
    <name type="scientific">Pan troglodytes</name>
    <name type="common">Chimpanzee</name>
    <dbReference type="NCBI Taxonomy" id="9598"/>
    <lineage>
        <taxon>Eukaryota</taxon>
        <taxon>Metazoa</taxon>
        <taxon>Chordata</taxon>
        <taxon>Craniata</taxon>
        <taxon>Vertebrata</taxon>
        <taxon>Euteleostomi</taxon>
        <taxon>Mammalia</taxon>
        <taxon>Eutheria</taxon>
        <taxon>Euarchontoglires</taxon>
        <taxon>Primates</taxon>
        <taxon>Haplorrhini</taxon>
        <taxon>Catarrhini</taxon>
        <taxon>Hominidae</taxon>
        <taxon>Pan</taxon>
    </lineage>
</organism>
<reference evidence="2 3" key="1">
    <citation type="submission" date="2017-12" db="EMBL/GenBank/DDBJ databases">
        <title>High-resolution comparative analysis of great ape genomes.</title>
        <authorList>
            <person name="Pollen A."/>
            <person name="Hastie A."/>
            <person name="Hormozdiari F."/>
            <person name="Dougherty M."/>
            <person name="Liu R."/>
            <person name="Chaisson M."/>
            <person name="Hoppe E."/>
            <person name="Hill C."/>
            <person name="Pang A."/>
            <person name="Hillier L."/>
            <person name="Baker C."/>
            <person name="Armstrong J."/>
            <person name="Shendure J."/>
            <person name="Paten B."/>
            <person name="Wilson R."/>
            <person name="Chao H."/>
            <person name="Schneider V."/>
            <person name="Ventura M."/>
            <person name="Kronenberg Z."/>
            <person name="Murali S."/>
            <person name="Gordon D."/>
            <person name="Cantsilieris S."/>
            <person name="Munson K."/>
            <person name="Nelson B."/>
            <person name="Raja A."/>
            <person name="Underwood J."/>
            <person name="Diekhans M."/>
            <person name="Fiddes I."/>
            <person name="Haussler D."/>
            <person name="Eichler E."/>
        </authorList>
    </citation>
    <scope>NUCLEOTIDE SEQUENCE [LARGE SCALE GENOMIC DNA]</scope>
    <source>
        <strain evidence="2">Yerkes chimp pedigree #C0471</strain>
    </source>
</reference>
<evidence type="ECO:0000256" key="1">
    <source>
        <dbReference type="SAM" id="MobiDB-lite"/>
    </source>
</evidence>
<feature type="non-terminal residue" evidence="2">
    <location>
        <position position="1"/>
    </location>
</feature>
<proteinExistence type="predicted"/>
<name>A0A2J8KQN5_PANTR</name>
<comment type="caution">
    <text evidence="2">The sequence shown here is derived from an EMBL/GenBank/DDBJ whole genome shotgun (WGS) entry which is preliminary data.</text>
</comment>
<dbReference type="AlphaFoldDB" id="A0A2J8KQN5"/>
<evidence type="ECO:0000313" key="2">
    <source>
        <dbReference type="EMBL" id="PNI37313.1"/>
    </source>
</evidence>
<protein>
    <submittedName>
        <fullName evidence="2">RNF167 isoform 1</fullName>
    </submittedName>
</protein>
<gene>
    <name evidence="2" type="ORF">CK820_G0036926</name>
</gene>
<feature type="region of interest" description="Disordered" evidence="1">
    <location>
        <begin position="35"/>
        <end position="73"/>
    </location>
</feature>
<evidence type="ECO:0000313" key="3">
    <source>
        <dbReference type="Proteomes" id="UP000236370"/>
    </source>
</evidence>
<dbReference type="EMBL" id="NBAG03000347">
    <property type="protein sequence ID" value="PNI37313.1"/>
    <property type="molecule type" value="Genomic_DNA"/>
</dbReference>
<sequence>EIQQQIWIPSVFIGERSSEYLRALFVYEKGLPQPLRGPLAHSDPEDLPHLQAACSSGSWGRRPRGRNSGARGG</sequence>